<name>A0A1G4NUK4_9FLOR</name>
<organism evidence="1">
    <name type="scientific">Izziella formosana</name>
    <dbReference type="NCBI Taxonomy" id="1653389"/>
    <lineage>
        <taxon>Eukaryota</taxon>
        <taxon>Rhodophyta</taxon>
        <taxon>Florideophyceae</taxon>
        <taxon>Nemaliophycidae</taxon>
        <taxon>Nemaliales</taxon>
        <taxon>Liagoraceae</taxon>
        <taxon>Izziella</taxon>
    </lineage>
</organism>
<dbReference type="GeneID" id="30000555"/>
<protein>
    <submittedName>
        <fullName evidence="1">Uncharacterized protein</fullName>
    </submittedName>
</protein>
<proteinExistence type="predicted"/>
<reference evidence="1" key="2">
    <citation type="submission" date="2016-10" db="EMBL/GenBank/DDBJ databases">
        <authorList>
            <person name="de Groot N.N."/>
        </authorList>
    </citation>
    <scope>NUCLEOTIDE SEQUENCE</scope>
    <source>
        <strain evidence="1">J.0158</strain>
    </source>
</reference>
<dbReference type="RefSeq" id="YP_009314098.1">
    <property type="nucleotide sequence ID" value="NC_031660.1"/>
</dbReference>
<accession>A0A1G4NUK4</accession>
<dbReference type="AlphaFoldDB" id="A0A1G4NUK4"/>
<dbReference type="Gene3D" id="2.40.128.20">
    <property type="match status" value="1"/>
</dbReference>
<evidence type="ECO:0000313" key="1">
    <source>
        <dbReference type="EMBL" id="SCW22352.1"/>
    </source>
</evidence>
<sequence length="147" mass="17296">MNNILLKDFLQLNLGQWLTLRTSYFPARNRIHTHRSNALLKIYRQSLYNQGLDSACIYRKNIEAQTTDVYCGINQSNISSTYYLQQINNWISFLNKANHISHVYKTNKLTVFEQSWLVNPNLRLNINTIYKQDRCVCISFSSDIKIV</sequence>
<dbReference type="InterPro" id="IPR012674">
    <property type="entry name" value="Calycin"/>
</dbReference>
<reference evidence="1" key="1">
    <citation type="submission" date="2016-10" db="EMBL/GenBank/DDBJ databases">
        <title>Chloroplast genomes as a tool to resolve red algal phylogenies: a case study in the Nemaliales.</title>
        <authorList>
            <person name="Costa J.F."/>
            <person name="Lin S.M."/>
            <person name="Macaya E.C."/>
            <person name="Fernandez-Garcia C."/>
            <person name="Verbruggen H."/>
        </authorList>
    </citation>
    <scope>NUCLEOTIDE SEQUENCE</scope>
    <source>
        <strain evidence="1">J.0158</strain>
    </source>
</reference>
<keyword evidence="1" id="KW-0934">Plastid</keyword>
<geneLocation type="chloroplast" evidence="1"/>
<dbReference type="EMBL" id="LT622868">
    <property type="protein sequence ID" value="SCW22352.1"/>
    <property type="molecule type" value="Genomic_DNA"/>
</dbReference>
<gene>
    <name evidence="1" type="primary">ycf58</name>
    <name evidence="1" type="ORF">J0158_103</name>
</gene>
<keyword evidence="1" id="KW-0150">Chloroplast</keyword>